<dbReference type="Proteomes" id="UP001648503">
    <property type="component" value="Unassembled WGS sequence"/>
</dbReference>
<dbReference type="EMBL" id="JAFCIX010000414">
    <property type="protein sequence ID" value="KAH6591232.1"/>
    <property type="molecule type" value="Genomic_DNA"/>
</dbReference>
<feature type="region of interest" description="Disordered" evidence="1">
    <location>
        <begin position="20"/>
        <end position="110"/>
    </location>
</feature>
<evidence type="ECO:0000313" key="4">
    <source>
        <dbReference type="Proteomes" id="UP001648503"/>
    </source>
</evidence>
<organism evidence="3 4">
    <name type="scientific">Batrachochytrium salamandrivorans</name>
    <dbReference type="NCBI Taxonomy" id="1357716"/>
    <lineage>
        <taxon>Eukaryota</taxon>
        <taxon>Fungi</taxon>
        <taxon>Fungi incertae sedis</taxon>
        <taxon>Chytridiomycota</taxon>
        <taxon>Chytridiomycota incertae sedis</taxon>
        <taxon>Chytridiomycetes</taxon>
        <taxon>Rhizophydiales</taxon>
        <taxon>Rhizophydiales incertae sedis</taxon>
        <taxon>Batrachochytrium</taxon>
    </lineage>
</organism>
<feature type="signal peptide" evidence="2">
    <location>
        <begin position="1"/>
        <end position="18"/>
    </location>
</feature>
<gene>
    <name evidence="3" type="ORF">BASA50_008810</name>
</gene>
<feature type="compositionally biased region" description="Polar residues" evidence="1">
    <location>
        <begin position="76"/>
        <end position="92"/>
    </location>
</feature>
<evidence type="ECO:0000256" key="1">
    <source>
        <dbReference type="SAM" id="MobiDB-lite"/>
    </source>
</evidence>
<feature type="chain" id="PRO_5045317177" evidence="2">
    <location>
        <begin position="19"/>
        <end position="200"/>
    </location>
</feature>
<accession>A0ABQ8F307</accession>
<protein>
    <submittedName>
        <fullName evidence="3">Uncharacterized protein</fullName>
    </submittedName>
</protein>
<reference evidence="3 4" key="1">
    <citation type="submission" date="2021-02" db="EMBL/GenBank/DDBJ databases">
        <title>Variation within the Batrachochytrium salamandrivorans European outbreak.</title>
        <authorList>
            <person name="Kelly M."/>
            <person name="Pasmans F."/>
            <person name="Shea T.P."/>
            <person name="Munoz J.F."/>
            <person name="Carranza S."/>
            <person name="Cuomo C.A."/>
            <person name="Martel A."/>
        </authorList>
    </citation>
    <scope>NUCLEOTIDE SEQUENCE [LARGE SCALE GENOMIC DNA]</scope>
    <source>
        <strain evidence="3 4">AMFP18/2</strain>
    </source>
</reference>
<comment type="caution">
    <text evidence="3">The sequence shown here is derived from an EMBL/GenBank/DDBJ whole genome shotgun (WGS) entry which is preliminary data.</text>
</comment>
<proteinExistence type="predicted"/>
<keyword evidence="4" id="KW-1185">Reference proteome</keyword>
<evidence type="ECO:0000313" key="3">
    <source>
        <dbReference type="EMBL" id="KAH6591232.1"/>
    </source>
</evidence>
<evidence type="ECO:0000256" key="2">
    <source>
        <dbReference type="SAM" id="SignalP"/>
    </source>
</evidence>
<name>A0ABQ8F307_9FUNG</name>
<sequence>MKLISFAAISLLAITVSAYPPRGAGAQRGHQPRGAGAQRGHQPRGAGAQHGYQPPDAGAQHGYQPPGATARRGHQHQNTGAPSGHQHQSAVTQRGHRPQGAASQRAQGHQLQLLQEERNRLENRYHQNQDVVNDLQYAINVAERERFGIRSLIRYLYRSGASDSLLNLIRMHGSLNMVKETKKSLERIIVTIKEELRALG</sequence>
<keyword evidence="2" id="KW-0732">Signal</keyword>